<comment type="caution">
    <text evidence="1">The sequence shown here is derived from an EMBL/GenBank/DDBJ whole genome shotgun (WGS) entry which is preliminary data.</text>
</comment>
<dbReference type="InterPro" id="IPR027417">
    <property type="entry name" value="P-loop_NTPase"/>
</dbReference>
<reference evidence="2" key="2">
    <citation type="submission" date="2016-02" db="EMBL/GenBank/DDBJ databases">
        <title>Genome sequencing of Aspergillus luchuensis NBRC 4314.</title>
        <authorList>
            <person name="Yamada O."/>
        </authorList>
    </citation>
    <scope>NUCLEOTIDE SEQUENCE [LARGE SCALE GENOMIC DNA]</scope>
    <source>
        <strain evidence="2">RIB 2604</strain>
    </source>
</reference>
<evidence type="ECO:0000313" key="2">
    <source>
        <dbReference type="Proteomes" id="UP000075230"/>
    </source>
</evidence>
<dbReference type="EMBL" id="BCWF01000021">
    <property type="protein sequence ID" value="GAT26351.1"/>
    <property type="molecule type" value="Genomic_DNA"/>
</dbReference>
<reference evidence="1 2" key="1">
    <citation type="journal article" date="2016" name="DNA Res.">
        <title>Genome sequence of Aspergillus luchuensis NBRC 4314.</title>
        <authorList>
            <person name="Yamada O."/>
            <person name="Machida M."/>
            <person name="Hosoyama A."/>
            <person name="Goto M."/>
            <person name="Takahashi T."/>
            <person name="Futagami T."/>
            <person name="Yamagata Y."/>
            <person name="Takeuchi M."/>
            <person name="Kobayashi T."/>
            <person name="Koike H."/>
            <person name="Abe K."/>
            <person name="Asai K."/>
            <person name="Arita M."/>
            <person name="Fujita N."/>
            <person name="Fukuda K."/>
            <person name="Higa K."/>
            <person name="Horikawa H."/>
            <person name="Ishikawa T."/>
            <person name="Jinno K."/>
            <person name="Kato Y."/>
            <person name="Kirimura K."/>
            <person name="Mizutani O."/>
            <person name="Nakasone K."/>
            <person name="Sano M."/>
            <person name="Shiraishi Y."/>
            <person name="Tsukahara M."/>
            <person name="Gomi K."/>
        </authorList>
    </citation>
    <scope>NUCLEOTIDE SEQUENCE [LARGE SCALE GENOMIC DNA]</scope>
    <source>
        <strain evidence="1 2">RIB 2604</strain>
    </source>
</reference>
<accession>A0A146FMN1</accession>
<proteinExistence type="predicted"/>
<dbReference type="AlphaFoldDB" id="A0A146FMN1"/>
<evidence type="ECO:0000313" key="1">
    <source>
        <dbReference type="EMBL" id="GAT26351.1"/>
    </source>
</evidence>
<organism evidence="1 2">
    <name type="scientific">Aspergillus kawachii</name>
    <name type="common">White koji mold</name>
    <name type="synonym">Aspergillus awamori var. kawachi</name>
    <dbReference type="NCBI Taxonomy" id="1069201"/>
    <lineage>
        <taxon>Eukaryota</taxon>
        <taxon>Fungi</taxon>
        <taxon>Dikarya</taxon>
        <taxon>Ascomycota</taxon>
        <taxon>Pezizomycotina</taxon>
        <taxon>Eurotiomycetes</taxon>
        <taxon>Eurotiomycetidae</taxon>
        <taxon>Eurotiales</taxon>
        <taxon>Aspergillaceae</taxon>
        <taxon>Aspergillus</taxon>
        <taxon>Aspergillus subgen. Circumdati</taxon>
    </lineage>
</organism>
<protein>
    <submittedName>
        <fullName evidence="1">Uncharacterized protein</fullName>
    </submittedName>
</protein>
<sequence>MSMGILIYFPEYHSHLILSGDDAADRTFWVQQFQDQPTGAPIQYKGQDQCAPGIIIATSRTSAQGLTLHRSKHIVLLEVSARHTQVWGYICRIGQKAPEVYYYFFTNDQTEEEQHTMHTNTDRQKLEQTVNTYD</sequence>
<name>A0A146FMN1_ASPKA</name>
<dbReference type="Gene3D" id="3.40.50.300">
    <property type="entry name" value="P-loop containing nucleotide triphosphate hydrolases"/>
    <property type="match status" value="1"/>
</dbReference>
<gene>
    <name evidence="1" type="ORF">RIB2604_02100270</name>
</gene>
<dbReference type="Proteomes" id="UP000075230">
    <property type="component" value="Unassembled WGS sequence"/>
</dbReference>
<dbReference type="SUPFAM" id="SSF52540">
    <property type="entry name" value="P-loop containing nucleoside triphosphate hydrolases"/>
    <property type="match status" value="1"/>
</dbReference>